<keyword evidence="2" id="KW-0732">Signal</keyword>
<dbReference type="EMBL" id="OX459947">
    <property type="protein sequence ID" value="CAI9154033.1"/>
    <property type="molecule type" value="Genomic_DNA"/>
</dbReference>
<feature type="region of interest" description="Disordered" evidence="1">
    <location>
        <begin position="34"/>
        <end position="53"/>
    </location>
</feature>
<name>A0ABN8XY51_RANTA</name>
<gene>
    <name evidence="3" type="ORF">MRATA1EN1_LOCUS2995</name>
</gene>
<feature type="chain" id="PRO_5046532854" evidence="2">
    <location>
        <begin position="22"/>
        <end position="107"/>
    </location>
</feature>
<evidence type="ECO:0000313" key="4">
    <source>
        <dbReference type="Proteomes" id="UP001176941"/>
    </source>
</evidence>
<feature type="signal peptide" evidence="2">
    <location>
        <begin position="1"/>
        <end position="21"/>
    </location>
</feature>
<evidence type="ECO:0000256" key="1">
    <source>
        <dbReference type="SAM" id="MobiDB-lite"/>
    </source>
</evidence>
<evidence type="ECO:0000313" key="3">
    <source>
        <dbReference type="EMBL" id="CAI9154033.1"/>
    </source>
</evidence>
<organism evidence="3 4">
    <name type="scientific">Rangifer tarandus platyrhynchus</name>
    <name type="common">Svalbard reindeer</name>
    <dbReference type="NCBI Taxonomy" id="3082113"/>
    <lineage>
        <taxon>Eukaryota</taxon>
        <taxon>Metazoa</taxon>
        <taxon>Chordata</taxon>
        <taxon>Craniata</taxon>
        <taxon>Vertebrata</taxon>
        <taxon>Euteleostomi</taxon>
        <taxon>Mammalia</taxon>
        <taxon>Eutheria</taxon>
        <taxon>Laurasiatheria</taxon>
        <taxon>Artiodactyla</taxon>
        <taxon>Ruminantia</taxon>
        <taxon>Pecora</taxon>
        <taxon>Cervidae</taxon>
        <taxon>Odocoileinae</taxon>
        <taxon>Rangifer</taxon>
    </lineage>
</organism>
<dbReference type="Proteomes" id="UP001176941">
    <property type="component" value="Chromosome 11"/>
</dbReference>
<proteinExistence type="predicted"/>
<sequence>MFAPFSRVLGLLRSWLPLSQARVTFQGQRWRGGRLGGVKADPGAQPTATQVWKRRRVRGQDLRGAKGMELGRTPSLDTMQGERDSYQILLQVKLAFPPSPQIEERKL</sequence>
<keyword evidence="4" id="KW-1185">Reference proteome</keyword>
<reference evidence="3" key="1">
    <citation type="submission" date="2023-04" db="EMBL/GenBank/DDBJ databases">
        <authorList>
            <consortium name="ELIXIR-Norway"/>
        </authorList>
    </citation>
    <scope>NUCLEOTIDE SEQUENCE [LARGE SCALE GENOMIC DNA]</scope>
</reference>
<protein>
    <submittedName>
        <fullName evidence="3">Uncharacterized protein</fullName>
    </submittedName>
</protein>
<accession>A0ABN8XY51</accession>
<evidence type="ECO:0000256" key="2">
    <source>
        <dbReference type="SAM" id="SignalP"/>
    </source>
</evidence>